<dbReference type="GO" id="GO:0051225">
    <property type="term" value="P:spindle assembly"/>
    <property type="evidence" value="ECO:0007669"/>
    <property type="project" value="InterPro"/>
</dbReference>
<dbReference type="Pfam" id="PF25762">
    <property type="entry name" value="HAUS1"/>
    <property type="match status" value="1"/>
</dbReference>
<evidence type="ECO:0000256" key="11">
    <source>
        <dbReference type="SAM" id="MobiDB-lite"/>
    </source>
</evidence>
<dbReference type="InterPro" id="IPR026243">
    <property type="entry name" value="HAUS1"/>
</dbReference>
<dbReference type="OrthoDB" id="5372507at2759"/>
<dbReference type="EMBL" id="JAACJN010000039">
    <property type="protein sequence ID" value="KAF5385601.1"/>
    <property type="molecule type" value="Genomic_DNA"/>
</dbReference>
<evidence type="ECO:0000256" key="2">
    <source>
        <dbReference type="ARBA" id="ARBA00005479"/>
    </source>
</evidence>
<comment type="subcellular location">
    <subcellularLocation>
        <location evidence="1">Cytoplasm</location>
        <location evidence="1">Cytoskeleton</location>
        <location evidence="1">Spindle</location>
    </subcellularLocation>
</comment>
<dbReference type="GO" id="GO:0005829">
    <property type="term" value="C:cytosol"/>
    <property type="evidence" value="ECO:0007669"/>
    <property type="project" value="TreeGrafter"/>
</dbReference>
<sequence length="208" mass="23581">MVSSDPSNSTVLPNEQSSKTELGLQHITQAAEALRLDDPSLVGFHDALFRLSDRHMKLKLALHRAEYMQAELQTHVADLEAELALLHHWRESLGPASGAESKGSTETIEALERRRQVMIRKAKEYQTQLAQLEPATASSKIRISDLMQIQEQNKEREKEIRRKRKKLDAFRGLPANADLARLSLVQAMQDLKALSQTREELLDAMLEH</sequence>
<keyword evidence="4" id="KW-0132">Cell division</keyword>
<evidence type="ECO:0000313" key="12">
    <source>
        <dbReference type="EMBL" id="KAF5385601.1"/>
    </source>
</evidence>
<protein>
    <submittedName>
        <fullName evidence="12">Uncharacterized protein</fullName>
    </submittedName>
</protein>
<comment type="caution">
    <text evidence="12">The sequence shown here is derived from an EMBL/GenBank/DDBJ whole genome shotgun (WGS) entry which is preliminary data.</text>
</comment>
<keyword evidence="5" id="KW-0493">Microtubule</keyword>
<reference evidence="12 13" key="1">
    <citation type="journal article" date="2020" name="ISME J.">
        <title>Uncovering the hidden diversity of litter-decomposition mechanisms in mushroom-forming fungi.</title>
        <authorList>
            <person name="Floudas D."/>
            <person name="Bentzer J."/>
            <person name="Ahren D."/>
            <person name="Johansson T."/>
            <person name="Persson P."/>
            <person name="Tunlid A."/>
        </authorList>
    </citation>
    <scope>NUCLEOTIDE SEQUENCE [LARGE SCALE GENOMIC DNA]</scope>
    <source>
        <strain evidence="12 13">CBS 406.79</strain>
    </source>
</reference>
<dbReference type="GO" id="GO:0070652">
    <property type="term" value="C:HAUS complex"/>
    <property type="evidence" value="ECO:0007669"/>
    <property type="project" value="InterPro"/>
</dbReference>
<evidence type="ECO:0000256" key="10">
    <source>
        <dbReference type="SAM" id="Coils"/>
    </source>
</evidence>
<accession>A0A8H5HM27</accession>
<keyword evidence="9" id="KW-0131">Cell cycle</keyword>
<feature type="region of interest" description="Disordered" evidence="11">
    <location>
        <begin position="1"/>
        <end position="20"/>
    </location>
</feature>
<keyword evidence="8" id="KW-0206">Cytoskeleton</keyword>
<dbReference type="GO" id="GO:0005819">
    <property type="term" value="C:spindle"/>
    <property type="evidence" value="ECO:0007669"/>
    <property type="project" value="UniProtKB-SubCell"/>
</dbReference>
<dbReference type="GO" id="GO:0005874">
    <property type="term" value="C:microtubule"/>
    <property type="evidence" value="ECO:0007669"/>
    <property type="project" value="UniProtKB-KW"/>
</dbReference>
<evidence type="ECO:0000256" key="8">
    <source>
        <dbReference type="ARBA" id="ARBA00023212"/>
    </source>
</evidence>
<evidence type="ECO:0000256" key="3">
    <source>
        <dbReference type="ARBA" id="ARBA00022490"/>
    </source>
</evidence>
<keyword evidence="13" id="KW-1185">Reference proteome</keyword>
<evidence type="ECO:0000256" key="6">
    <source>
        <dbReference type="ARBA" id="ARBA00022776"/>
    </source>
</evidence>
<name>A0A8H5HM27_9AGAR</name>
<organism evidence="12 13">
    <name type="scientific">Collybiopsis confluens</name>
    <dbReference type="NCBI Taxonomy" id="2823264"/>
    <lineage>
        <taxon>Eukaryota</taxon>
        <taxon>Fungi</taxon>
        <taxon>Dikarya</taxon>
        <taxon>Basidiomycota</taxon>
        <taxon>Agaricomycotina</taxon>
        <taxon>Agaricomycetes</taxon>
        <taxon>Agaricomycetidae</taxon>
        <taxon>Agaricales</taxon>
        <taxon>Marasmiineae</taxon>
        <taxon>Omphalotaceae</taxon>
        <taxon>Collybiopsis</taxon>
    </lineage>
</organism>
<dbReference type="PANTHER" id="PTHR31570">
    <property type="entry name" value="HAUS AUGMIN-LIKE COMPLEX SUBUNIT 1"/>
    <property type="match status" value="1"/>
</dbReference>
<evidence type="ECO:0000256" key="5">
    <source>
        <dbReference type="ARBA" id="ARBA00022701"/>
    </source>
</evidence>
<evidence type="ECO:0000313" key="13">
    <source>
        <dbReference type="Proteomes" id="UP000518752"/>
    </source>
</evidence>
<dbReference type="PANTHER" id="PTHR31570:SF1">
    <property type="entry name" value="HAUS AUGMIN-LIKE COMPLEX SUBUNIT 1"/>
    <property type="match status" value="1"/>
</dbReference>
<evidence type="ECO:0000256" key="1">
    <source>
        <dbReference type="ARBA" id="ARBA00004186"/>
    </source>
</evidence>
<gene>
    <name evidence="12" type="ORF">D9757_006743</name>
</gene>
<evidence type="ECO:0000256" key="7">
    <source>
        <dbReference type="ARBA" id="ARBA00023054"/>
    </source>
</evidence>
<keyword evidence="3" id="KW-0963">Cytoplasm</keyword>
<dbReference type="Proteomes" id="UP000518752">
    <property type="component" value="Unassembled WGS sequence"/>
</dbReference>
<keyword evidence="6" id="KW-0498">Mitosis</keyword>
<feature type="coiled-coil region" evidence="10">
    <location>
        <begin position="108"/>
        <end position="204"/>
    </location>
</feature>
<evidence type="ECO:0000256" key="9">
    <source>
        <dbReference type="ARBA" id="ARBA00023306"/>
    </source>
</evidence>
<proteinExistence type="inferred from homology"/>
<dbReference type="AlphaFoldDB" id="A0A8H5HM27"/>
<comment type="similarity">
    <text evidence="2">Belongs to the HAUS1 family.</text>
</comment>
<dbReference type="GO" id="GO:0051301">
    <property type="term" value="P:cell division"/>
    <property type="evidence" value="ECO:0007669"/>
    <property type="project" value="UniProtKB-KW"/>
</dbReference>
<keyword evidence="7 10" id="KW-0175">Coiled coil</keyword>
<evidence type="ECO:0000256" key="4">
    <source>
        <dbReference type="ARBA" id="ARBA00022618"/>
    </source>
</evidence>